<protein>
    <submittedName>
        <fullName evidence="4">CBS domain-containing protein</fullName>
    </submittedName>
</protein>
<dbReference type="Pfam" id="PF00571">
    <property type="entry name" value="CBS"/>
    <property type="match status" value="2"/>
</dbReference>
<keyword evidence="5" id="KW-1185">Reference proteome</keyword>
<dbReference type="RefSeq" id="WP_232379414.1">
    <property type="nucleotide sequence ID" value="NZ_JARZHI010000002.1"/>
</dbReference>
<accession>A0ABT6NJR4</accession>
<evidence type="ECO:0000259" key="3">
    <source>
        <dbReference type="PROSITE" id="PS51371"/>
    </source>
</evidence>
<feature type="domain" description="CBS" evidence="3">
    <location>
        <begin position="12"/>
        <end position="68"/>
    </location>
</feature>
<dbReference type="InterPro" id="IPR046342">
    <property type="entry name" value="CBS_dom_sf"/>
</dbReference>
<dbReference type="CDD" id="cd04584">
    <property type="entry name" value="CBS_pair_AcuB_like"/>
    <property type="match status" value="1"/>
</dbReference>
<evidence type="ECO:0000313" key="5">
    <source>
        <dbReference type="Proteomes" id="UP001160301"/>
    </source>
</evidence>
<evidence type="ECO:0000256" key="2">
    <source>
        <dbReference type="PROSITE-ProRule" id="PRU00703"/>
    </source>
</evidence>
<dbReference type="Gene3D" id="3.10.580.10">
    <property type="entry name" value="CBS-domain"/>
    <property type="match status" value="1"/>
</dbReference>
<evidence type="ECO:0000313" key="4">
    <source>
        <dbReference type="EMBL" id="MDI1428551.1"/>
    </source>
</evidence>
<dbReference type="Proteomes" id="UP001160301">
    <property type="component" value="Unassembled WGS sequence"/>
</dbReference>
<name>A0ABT6NJR4_9BACT</name>
<comment type="caution">
    <text evidence="4">The sequence shown here is derived from an EMBL/GenBank/DDBJ whole genome shotgun (WGS) entry which is preliminary data.</text>
</comment>
<gene>
    <name evidence="4" type="ORF">QHF89_03575</name>
</gene>
<reference evidence="4 5" key="1">
    <citation type="submission" date="2023-04" db="EMBL/GenBank/DDBJ databases">
        <title>The genome sequence of Polyangium sorediatum DSM14670.</title>
        <authorList>
            <person name="Zhang X."/>
        </authorList>
    </citation>
    <scope>NUCLEOTIDE SEQUENCE [LARGE SCALE GENOMIC DNA]</scope>
    <source>
        <strain evidence="4 5">DSM 14670</strain>
    </source>
</reference>
<organism evidence="4 5">
    <name type="scientific">Polyangium sorediatum</name>
    <dbReference type="NCBI Taxonomy" id="889274"/>
    <lineage>
        <taxon>Bacteria</taxon>
        <taxon>Pseudomonadati</taxon>
        <taxon>Myxococcota</taxon>
        <taxon>Polyangia</taxon>
        <taxon>Polyangiales</taxon>
        <taxon>Polyangiaceae</taxon>
        <taxon>Polyangium</taxon>
    </lineage>
</organism>
<dbReference type="PANTHER" id="PTHR43080:SF2">
    <property type="entry name" value="CBS DOMAIN-CONTAINING PROTEIN"/>
    <property type="match status" value="1"/>
</dbReference>
<dbReference type="SUPFAM" id="SSF54631">
    <property type="entry name" value="CBS-domain pair"/>
    <property type="match status" value="1"/>
</dbReference>
<dbReference type="PANTHER" id="PTHR43080">
    <property type="entry name" value="CBS DOMAIN-CONTAINING PROTEIN CBSX3, MITOCHONDRIAL"/>
    <property type="match status" value="1"/>
</dbReference>
<dbReference type="SMART" id="SM00116">
    <property type="entry name" value="CBS"/>
    <property type="match status" value="2"/>
</dbReference>
<evidence type="ECO:0000256" key="1">
    <source>
        <dbReference type="ARBA" id="ARBA00023122"/>
    </source>
</evidence>
<dbReference type="InterPro" id="IPR051257">
    <property type="entry name" value="Diverse_CBS-Domain"/>
</dbReference>
<dbReference type="InterPro" id="IPR000644">
    <property type="entry name" value="CBS_dom"/>
</dbReference>
<proteinExistence type="predicted"/>
<dbReference type="EMBL" id="JARZHI010000002">
    <property type="protein sequence ID" value="MDI1428551.1"/>
    <property type="molecule type" value="Genomic_DNA"/>
</dbReference>
<dbReference type="PROSITE" id="PS51371">
    <property type="entry name" value="CBS"/>
    <property type="match status" value="2"/>
</dbReference>
<feature type="domain" description="CBS" evidence="3">
    <location>
        <begin position="77"/>
        <end position="133"/>
    </location>
</feature>
<keyword evidence="1 2" id="KW-0129">CBS domain</keyword>
<sequence>MNTKNPAVSDYMARSPHSIGFDQTLVQAHKLMREHDIRHLPVLRGGKLIGILSERDLAFVEALRDVDPAKLRVEEAMTPLPFTAAPSTPLAGVAREMAEHRYGAAVVMHDGHVVGVFTTTDALRALADALDDNG</sequence>